<accession>A0ABU6RYB1</accession>
<dbReference type="EMBL" id="JASCZI010033991">
    <property type="protein sequence ID" value="MED6129157.1"/>
    <property type="molecule type" value="Genomic_DNA"/>
</dbReference>
<sequence>LLLWRLGVGFWITLGAWAWLWTPILELQDAWSRLGVELDSRAWALSALEMLEADGPCLGVDGLALRSDFGRLGMSVHA</sequence>
<keyword evidence="2" id="KW-1185">Reference proteome</keyword>
<protein>
    <submittedName>
        <fullName evidence="1">Uncharacterized protein</fullName>
    </submittedName>
</protein>
<proteinExistence type="predicted"/>
<gene>
    <name evidence="1" type="ORF">PIB30_105141</name>
</gene>
<dbReference type="Proteomes" id="UP001341840">
    <property type="component" value="Unassembled WGS sequence"/>
</dbReference>
<comment type="caution">
    <text evidence="1">The sequence shown here is derived from an EMBL/GenBank/DDBJ whole genome shotgun (WGS) entry which is preliminary data.</text>
</comment>
<feature type="non-terminal residue" evidence="1">
    <location>
        <position position="1"/>
    </location>
</feature>
<name>A0ABU6RYB1_9FABA</name>
<evidence type="ECO:0000313" key="2">
    <source>
        <dbReference type="Proteomes" id="UP001341840"/>
    </source>
</evidence>
<organism evidence="1 2">
    <name type="scientific">Stylosanthes scabra</name>
    <dbReference type="NCBI Taxonomy" id="79078"/>
    <lineage>
        <taxon>Eukaryota</taxon>
        <taxon>Viridiplantae</taxon>
        <taxon>Streptophyta</taxon>
        <taxon>Embryophyta</taxon>
        <taxon>Tracheophyta</taxon>
        <taxon>Spermatophyta</taxon>
        <taxon>Magnoliopsida</taxon>
        <taxon>eudicotyledons</taxon>
        <taxon>Gunneridae</taxon>
        <taxon>Pentapetalae</taxon>
        <taxon>rosids</taxon>
        <taxon>fabids</taxon>
        <taxon>Fabales</taxon>
        <taxon>Fabaceae</taxon>
        <taxon>Papilionoideae</taxon>
        <taxon>50 kb inversion clade</taxon>
        <taxon>dalbergioids sensu lato</taxon>
        <taxon>Dalbergieae</taxon>
        <taxon>Pterocarpus clade</taxon>
        <taxon>Stylosanthes</taxon>
    </lineage>
</organism>
<evidence type="ECO:0000313" key="1">
    <source>
        <dbReference type="EMBL" id="MED6129157.1"/>
    </source>
</evidence>
<reference evidence="1 2" key="1">
    <citation type="journal article" date="2023" name="Plants (Basel)">
        <title>Bridging the Gap: Combining Genomics and Transcriptomics Approaches to Understand Stylosanthes scabra, an Orphan Legume from the Brazilian Caatinga.</title>
        <authorList>
            <person name="Ferreira-Neto J.R.C."/>
            <person name="da Silva M.D."/>
            <person name="Binneck E."/>
            <person name="de Melo N.F."/>
            <person name="da Silva R.H."/>
            <person name="de Melo A.L.T.M."/>
            <person name="Pandolfi V."/>
            <person name="Bustamante F.O."/>
            <person name="Brasileiro-Vidal A.C."/>
            <person name="Benko-Iseppon A.M."/>
        </authorList>
    </citation>
    <scope>NUCLEOTIDE SEQUENCE [LARGE SCALE GENOMIC DNA]</scope>
    <source>
        <tissue evidence="1">Leaves</tissue>
    </source>
</reference>